<dbReference type="Proteomes" id="UP001147747">
    <property type="component" value="Unassembled WGS sequence"/>
</dbReference>
<evidence type="ECO:0000256" key="6">
    <source>
        <dbReference type="ARBA" id="ARBA00023163"/>
    </source>
</evidence>
<accession>A0A9W9VBW2</accession>
<keyword evidence="2" id="KW-0479">Metal-binding</keyword>
<comment type="caution">
    <text evidence="9">The sequence shown here is derived from an EMBL/GenBank/DDBJ whole genome shotgun (WGS) entry which is preliminary data.</text>
</comment>
<gene>
    <name evidence="9" type="ORF">N7509_013173</name>
</gene>
<dbReference type="SMART" id="SM00906">
    <property type="entry name" value="Fungal_trans"/>
    <property type="match status" value="1"/>
</dbReference>
<evidence type="ECO:0000256" key="4">
    <source>
        <dbReference type="ARBA" id="ARBA00023015"/>
    </source>
</evidence>
<evidence type="ECO:0000256" key="7">
    <source>
        <dbReference type="ARBA" id="ARBA00023242"/>
    </source>
</evidence>
<dbReference type="PANTHER" id="PTHR47782">
    <property type="entry name" value="ZN(II)2CYS6 TRANSCRIPTION FACTOR (EUROFUNG)-RELATED"/>
    <property type="match status" value="1"/>
</dbReference>
<evidence type="ECO:0000313" key="10">
    <source>
        <dbReference type="Proteomes" id="UP001147747"/>
    </source>
</evidence>
<dbReference type="GeneID" id="81376790"/>
<dbReference type="PANTHER" id="PTHR47782:SF1">
    <property type="entry name" value="PYRIMIDINE PATHWAY REGULATORY PROTEIN 1"/>
    <property type="match status" value="1"/>
</dbReference>
<keyword evidence="5" id="KW-0238">DNA-binding</keyword>
<dbReference type="InterPro" id="IPR052202">
    <property type="entry name" value="Yeast_MetPath_Reg"/>
</dbReference>
<reference evidence="9" key="1">
    <citation type="submission" date="2022-12" db="EMBL/GenBank/DDBJ databases">
        <authorList>
            <person name="Petersen C."/>
        </authorList>
    </citation>
    <scope>NUCLEOTIDE SEQUENCE</scope>
    <source>
        <strain evidence="9">IBT 29677</strain>
    </source>
</reference>
<keyword evidence="6" id="KW-0804">Transcription</keyword>
<dbReference type="GO" id="GO:0000981">
    <property type="term" value="F:DNA-binding transcription factor activity, RNA polymerase II-specific"/>
    <property type="evidence" value="ECO:0007669"/>
    <property type="project" value="TreeGrafter"/>
</dbReference>
<keyword evidence="10" id="KW-1185">Reference proteome</keyword>
<feature type="domain" description="Xylanolytic transcriptional activator regulatory" evidence="8">
    <location>
        <begin position="187"/>
        <end position="261"/>
    </location>
</feature>
<keyword evidence="3" id="KW-0862">Zinc</keyword>
<sequence length="554" mass="62402">MLAEQVLDDLTPPFLGLTSAVPLVRCTVAGTKLPSTTFLGATESNDAQGQTNLLSTNQPTSGLSTIPKSVADFLFENYMTRVVAQCPLFYSADLVAYFDSVFRDPLRILETDTSENPRASFVIGLIMAISLTTSARIQQVWANSIATGLVKEAMQYIHTVCTNDIYGLQALLLLLQYTNLDPTAANIWLLSGFTTQACIDLGLHIETPTTQRMDPLVKDIRRRVFWCAYEMEIATSAALLRPSSFFGLAINVPFPAEVDDAFISRSGIDMSGYPTKFASRRIWQFRQIEAEVLLVQFYNGALPSPYLTLDEWMEAIKQRIDNWKQDILWTASLNADTTKTSQWEEMCLYANIARDVIIVTLFRPSPRVQDPSCENLMKAFRACIGVADGYWKQSNLSFGNSKFVFHPCYHTFSAGMLFLRTLQRCKDVISATYSLNEVEDFISCFSRLFTTIAERWPAASRCLEEFERLMVPVKREYIDYTVQKARNAPQGPSYHQISTFGDEPEDLTMDSSAWQLDNTNFGPLLTTGIWDHESPELALSVPLDWNAEFDFGMN</sequence>
<evidence type="ECO:0000256" key="5">
    <source>
        <dbReference type="ARBA" id="ARBA00023125"/>
    </source>
</evidence>
<dbReference type="AlphaFoldDB" id="A0A9W9VBW2"/>
<name>A0A9W9VBW2_9EURO</name>
<dbReference type="GO" id="GO:0005634">
    <property type="term" value="C:nucleus"/>
    <property type="evidence" value="ECO:0007669"/>
    <property type="project" value="UniProtKB-SubCell"/>
</dbReference>
<dbReference type="GO" id="GO:0045944">
    <property type="term" value="P:positive regulation of transcription by RNA polymerase II"/>
    <property type="evidence" value="ECO:0007669"/>
    <property type="project" value="TreeGrafter"/>
</dbReference>
<dbReference type="GO" id="GO:0043565">
    <property type="term" value="F:sequence-specific DNA binding"/>
    <property type="evidence" value="ECO:0007669"/>
    <property type="project" value="TreeGrafter"/>
</dbReference>
<dbReference type="OrthoDB" id="189997at2759"/>
<reference evidence="9" key="2">
    <citation type="journal article" date="2023" name="IMA Fungus">
        <title>Comparative genomic study of the Penicillium genus elucidates a diverse pangenome and 15 lateral gene transfer events.</title>
        <authorList>
            <person name="Petersen C."/>
            <person name="Sorensen T."/>
            <person name="Nielsen M.R."/>
            <person name="Sondergaard T.E."/>
            <person name="Sorensen J.L."/>
            <person name="Fitzpatrick D.A."/>
            <person name="Frisvad J.C."/>
            <person name="Nielsen K.L."/>
        </authorList>
    </citation>
    <scope>NUCLEOTIDE SEQUENCE</scope>
    <source>
        <strain evidence="9">IBT 29677</strain>
    </source>
</reference>
<comment type="subcellular location">
    <subcellularLocation>
        <location evidence="1">Nucleus</location>
    </subcellularLocation>
</comment>
<dbReference type="GO" id="GO:0008270">
    <property type="term" value="F:zinc ion binding"/>
    <property type="evidence" value="ECO:0007669"/>
    <property type="project" value="InterPro"/>
</dbReference>
<protein>
    <recommendedName>
        <fullName evidence="8">Xylanolytic transcriptional activator regulatory domain-containing protein</fullName>
    </recommendedName>
</protein>
<evidence type="ECO:0000256" key="3">
    <source>
        <dbReference type="ARBA" id="ARBA00022833"/>
    </source>
</evidence>
<evidence type="ECO:0000259" key="8">
    <source>
        <dbReference type="SMART" id="SM00906"/>
    </source>
</evidence>
<dbReference type="CDD" id="cd12148">
    <property type="entry name" value="fungal_TF_MHR"/>
    <property type="match status" value="1"/>
</dbReference>
<proteinExistence type="predicted"/>
<dbReference type="GO" id="GO:0006351">
    <property type="term" value="P:DNA-templated transcription"/>
    <property type="evidence" value="ECO:0007669"/>
    <property type="project" value="InterPro"/>
</dbReference>
<dbReference type="RefSeq" id="XP_056481317.1">
    <property type="nucleotide sequence ID" value="XM_056637810.1"/>
</dbReference>
<organism evidence="9 10">
    <name type="scientific">Penicillium cosmopolitanum</name>
    <dbReference type="NCBI Taxonomy" id="1131564"/>
    <lineage>
        <taxon>Eukaryota</taxon>
        <taxon>Fungi</taxon>
        <taxon>Dikarya</taxon>
        <taxon>Ascomycota</taxon>
        <taxon>Pezizomycotina</taxon>
        <taxon>Eurotiomycetes</taxon>
        <taxon>Eurotiomycetidae</taxon>
        <taxon>Eurotiales</taxon>
        <taxon>Aspergillaceae</taxon>
        <taxon>Penicillium</taxon>
    </lineage>
</organism>
<evidence type="ECO:0000256" key="1">
    <source>
        <dbReference type="ARBA" id="ARBA00004123"/>
    </source>
</evidence>
<dbReference type="InterPro" id="IPR007219">
    <property type="entry name" value="XnlR_reg_dom"/>
</dbReference>
<evidence type="ECO:0000313" key="9">
    <source>
        <dbReference type="EMBL" id="KAJ5376287.1"/>
    </source>
</evidence>
<keyword evidence="4" id="KW-0805">Transcription regulation</keyword>
<dbReference type="EMBL" id="JAPZBU010000012">
    <property type="protein sequence ID" value="KAJ5376287.1"/>
    <property type="molecule type" value="Genomic_DNA"/>
</dbReference>
<evidence type="ECO:0000256" key="2">
    <source>
        <dbReference type="ARBA" id="ARBA00022723"/>
    </source>
</evidence>
<keyword evidence="7" id="KW-0539">Nucleus</keyword>
<dbReference type="Pfam" id="PF04082">
    <property type="entry name" value="Fungal_trans"/>
    <property type="match status" value="1"/>
</dbReference>